<protein>
    <submittedName>
        <fullName evidence="1">Uncharacterized protein</fullName>
    </submittedName>
</protein>
<sequence length="554" mass="60637">MKQLNVTVGLMFNLVGGVLWGDVFASDKSNMNVIEIPEVMHDLSLPLREMALVTSNVPSVAREIPLFTAPPKLKTPYRFGEDKALQKLSGLPLETTTMLNFLGLGVGFPGFSPAFSPPDPNAAVGLTQIVEWVNVNFAVFNKQTGQLIAGPFPGNSLWQGFGGPCEADNDGDPIVVYDQIANRWVMTQFAVTTAPFMQCVAVSTTSDATGTYNRYAFDFGTNFNDYGKLGIWPDAYYMSFVMFPSGAPDLVGAIPTAGGPAACALDRTNMLQGLSARPMQCFQPVPAAGNFLPSNLDGQTLPPAGSPNYFVGLNQDAQGNTFPNSIALWKFHVDWQTPANSSFNGPTALAVQPFNPIVCNDPNADCIPQPGTNDKLEVLSDRMLYRLAYRNFGRYQSMVVNHNVQVGNQASGTRWYEIRVNNQGTPAIFQQGTYMQPSDNNISRWMGSIAMDKRGDIAMGYSISGIGMFPSIRYTGRLVTDPLNMMRVENTVVYGAGSQLIGSLDRNRWGDYSSMAIDPVDDCTFWYTTQYTPVTGPQPNWSTRIVAFKFPQCR</sequence>
<dbReference type="HOGENOM" id="CLU_019257_0_0_6"/>
<gene>
    <name evidence="1" type="ORF">LDG_6714</name>
</gene>
<dbReference type="EMBL" id="JH413817">
    <property type="protein sequence ID" value="EHL31253.1"/>
    <property type="molecule type" value="Genomic_DNA"/>
</dbReference>
<dbReference type="OrthoDB" id="9813435at2"/>
<dbReference type="eggNOG" id="COG3055">
    <property type="taxonomic scope" value="Bacteria"/>
</dbReference>
<dbReference type="RefSeq" id="WP_006870644.1">
    <property type="nucleotide sequence ID" value="NZ_JH413817.1"/>
</dbReference>
<proteinExistence type="predicted"/>
<name>G9EN92_9GAMM</name>
<reference evidence="1 2" key="1">
    <citation type="journal article" date="2011" name="BMC Genomics">
        <title>Insight into cross-talk between intra-amoebal pathogens.</title>
        <authorList>
            <person name="Gimenez G."/>
            <person name="Bertelli C."/>
            <person name="Moliner C."/>
            <person name="Robert C."/>
            <person name="Raoult D."/>
            <person name="Fournier P.E."/>
            <person name="Greub G."/>
        </authorList>
    </citation>
    <scope>NUCLEOTIDE SEQUENCE [LARGE SCALE GENOMIC DNA]</scope>
    <source>
        <strain evidence="1 2">LLAP12</strain>
    </source>
</reference>
<organism evidence="1 2">
    <name type="scientific">Legionella drancourtii LLAP12</name>
    <dbReference type="NCBI Taxonomy" id="658187"/>
    <lineage>
        <taxon>Bacteria</taxon>
        <taxon>Pseudomonadati</taxon>
        <taxon>Pseudomonadota</taxon>
        <taxon>Gammaproteobacteria</taxon>
        <taxon>Legionellales</taxon>
        <taxon>Legionellaceae</taxon>
        <taxon>Legionella</taxon>
    </lineage>
</organism>
<dbReference type="Proteomes" id="UP000002770">
    <property type="component" value="Unassembled WGS sequence"/>
</dbReference>
<evidence type="ECO:0000313" key="2">
    <source>
        <dbReference type="Proteomes" id="UP000002770"/>
    </source>
</evidence>
<dbReference type="AlphaFoldDB" id="G9EN92"/>
<accession>G9EN92</accession>
<dbReference type="STRING" id="658187.LDG_6714"/>
<keyword evidence="2" id="KW-1185">Reference proteome</keyword>
<evidence type="ECO:0000313" key="1">
    <source>
        <dbReference type="EMBL" id="EHL31253.1"/>
    </source>
</evidence>
<dbReference type="InParanoid" id="G9EN92"/>